<feature type="region of interest" description="Disordered" evidence="1">
    <location>
        <begin position="184"/>
        <end position="308"/>
    </location>
</feature>
<evidence type="ECO:0000256" key="1">
    <source>
        <dbReference type="SAM" id="MobiDB-lite"/>
    </source>
</evidence>
<feature type="compositionally biased region" description="Polar residues" evidence="1">
    <location>
        <begin position="1"/>
        <end position="16"/>
    </location>
</feature>
<comment type="caution">
    <text evidence="3">The sequence shown here is derived from an EMBL/GenBank/DDBJ whole genome shotgun (WGS) entry which is preliminary data.</text>
</comment>
<dbReference type="PANTHER" id="PTHR47336:SF2">
    <property type="entry name" value="TRANSCRIPTION FACTOR HMS1-RELATED"/>
    <property type="match status" value="1"/>
</dbReference>
<feature type="region of interest" description="Disordered" evidence="1">
    <location>
        <begin position="342"/>
        <end position="383"/>
    </location>
</feature>
<proteinExistence type="predicted"/>
<evidence type="ECO:0000259" key="2">
    <source>
        <dbReference type="PROSITE" id="PS50888"/>
    </source>
</evidence>
<organism evidence="3 4">
    <name type="scientific">Chaetomidium leptoderma</name>
    <dbReference type="NCBI Taxonomy" id="669021"/>
    <lineage>
        <taxon>Eukaryota</taxon>
        <taxon>Fungi</taxon>
        <taxon>Dikarya</taxon>
        <taxon>Ascomycota</taxon>
        <taxon>Pezizomycotina</taxon>
        <taxon>Sordariomycetes</taxon>
        <taxon>Sordariomycetidae</taxon>
        <taxon>Sordariales</taxon>
        <taxon>Chaetomiaceae</taxon>
        <taxon>Chaetomidium</taxon>
    </lineage>
</organism>
<feature type="compositionally biased region" description="Low complexity" evidence="1">
    <location>
        <begin position="239"/>
        <end position="254"/>
    </location>
</feature>
<dbReference type="GO" id="GO:0046983">
    <property type="term" value="F:protein dimerization activity"/>
    <property type="evidence" value="ECO:0007669"/>
    <property type="project" value="InterPro"/>
</dbReference>
<dbReference type="SMART" id="SM00353">
    <property type="entry name" value="HLH"/>
    <property type="match status" value="1"/>
</dbReference>
<dbReference type="SUPFAM" id="SSF47459">
    <property type="entry name" value="HLH, helix-loop-helix DNA-binding domain"/>
    <property type="match status" value="1"/>
</dbReference>
<sequence length="420" mass="45560">MNYDQIWSTNGPSSQAFDGIHDGFLPSGLITQPLAIHPPPWTSEQEQGYHSHVDGPYLHTQQQRPLYGCGFPSPVPTAPATSPPDWPKHDVPCVNGPWAPVSPISPTVGDGGGGGFSNQLDRLLYAAGAITPPTFDTGLRDWTGSSSFHVNLDHHYSGVPTTRSAPQGIPSGFNAPWAGHIPIPTLPNEPYPESTFEHAIPPNPARSLGGGNIPQQSLPNPPTKRPQSRSPQPPKRIKASSTPKATTTVTTTKTATRKKPSPPAPAPPSTEVINNNGPTLRTAARRFKRPPRSSPKPGESPEHQRARTNHNLVEQQYRHRLHARFEALLDVLPEGIPYGDHGDDDYGYGGHPDHDHHRDHDHDNGRGGVGGGNKSSRRMSKVDVLSRAARAIRFLEGDIERVRGEMEGLRKGREVLNGSD</sequence>
<dbReference type="PROSITE" id="PS50888">
    <property type="entry name" value="BHLH"/>
    <property type="match status" value="1"/>
</dbReference>
<evidence type="ECO:0000313" key="4">
    <source>
        <dbReference type="Proteomes" id="UP001302745"/>
    </source>
</evidence>
<dbReference type="AlphaFoldDB" id="A0AAN6VSJ2"/>
<name>A0AAN6VSJ2_9PEZI</name>
<evidence type="ECO:0000313" key="3">
    <source>
        <dbReference type="EMBL" id="KAK4156610.1"/>
    </source>
</evidence>
<dbReference type="InterPro" id="IPR011598">
    <property type="entry name" value="bHLH_dom"/>
</dbReference>
<dbReference type="EMBL" id="MU856864">
    <property type="protein sequence ID" value="KAK4156610.1"/>
    <property type="molecule type" value="Genomic_DNA"/>
</dbReference>
<keyword evidence="4" id="KW-1185">Reference proteome</keyword>
<dbReference type="InterPro" id="IPR036638">
    <property type="entry name" value="HLH_DNA-bd_sf"/>
</dbReference>
<dbReference type="InterPro" id="IPR052099">
    <property type="entry name" value="Regulatory_TF_Diverse"/>
</dbReference>
<feature type="region of interest" description="Disordered" evidence="1">
    <location>
        <begin position="1"/>
        <end position="20"/>
    </location>
</feature>
<protein>
    <recommendedName>
        <fullName evidence="2">BHLH domain-containing protein</fullName>
    </recommendedName>
</protein>
<dbReference type="Pfam" id="PF00010">
    <property type="entry name" value="HLH"/>
    <property type="match status" value="1"/>
</dbReference>
<dbReference type="Proteomes" id="UP001302745">
    <property type="component" value="Unassembled WGS sequence"/>
</dbReference>
<gene>
    <name evidence="3" type="ORF">C8A00DRAFT_40917</name>
</gene>
<reference evidence="3" key="2">
    <citation type="submission" date="2023-05" db="EMBL/GenBank/DDBJ databases">
        <authorList>
            <consortium name="Lawrence Berkeley National Laboratory"/>
            <person name="Steindorff A."/>
            <person name="Hensen N."/>
            <person name="Bonometti L."/>
            <person name="Westerberg I."/>
            <person name="Brannstrom I.O."/>
            <person name="Guillou S."/>
            <person name="Cros-Aarteil S."/>
            <person name="Calhoun S."/>
            <person name="Haridas S."/>
            <person name="Kuo A."/>
            <person name="Mondo S."/>
            <person name="Pangilinan J."/>
            <person name="Riley R."/>
            <person name="Labutti K."/>
            <person name="Andreopoulos B."/>
            <person name="Lipzen A."/>
            <person name="Chen C."/>
            <person name="Yanf M."/>
            <person name="Daum C."/>
            <person name="Ng V."/>
            <person name="Clum A."/>
            <person name="Ohm R."/>
            <person name="Martin F."/>
            <person name="Silar P."/>
            <person name="Natvig D."/>
            <person name="Lalanne C."/>
            <person name="Gautier V."/>
            <person name="Ament-Velasquez S.L."/>
            <person name="Kruys A."/>
            <person name="Hutchinson M.I."/>
            <person name="Powell A.J."/>
            <person name="Barry K."/>
            <person name="Miller A.N."/>
            <person name="Grigoriev I.V."/>
            <person name="Debuchy R."/>
            <person name="Gladieux P."/>
            <person name="Thoren M.H."/>
            <person name="Johannesson H."/>
        </authorList>
    </citation>
    <scope>NUCLEOTIDE SEQUENCE</scope>
    <source>
        <strain evidence="3">CBS 538.74</strain>
    </source>
</reference>
<accession>A0AAN6VSJ2</accession>
<feature type="compositionally biased region" description="Basic and acidic residues" evidence="1">
    <location>
        <begin position="351"/>
        <end position="365"/>
    </location>
</feature>
<feature type="domain" description="BHLH" evidence="2">
    <location>
        <begin position="305"/>
        <end position="395"/>
    </location>
</feature>
<dbReference type="PANTHER" id="PTHR47336">
    <property type="entry name" value="TRANSCRIPTION FACTOR HMS1-RELATED"/>
    <property type="match status" value="1"/>
</dbReference>
<reference evidence="3" key="1">
    <citation type="journal article" date="2023" name="Mol. Phylogenet. Evol.">
        <title>Genome-scale phylogeny and comparative genomics of the fungal order Sordariales.</title>
        <authorList>
            <person name="Hensen N."/>
            <person name="Bonometti L."/>
            <person name="Westerberg I."/>
            <person name="Brannstrom I.O."/>
            <person name="Guillou S."/>
            <person name="Cros-Aarteil S."/>
            <person name="Calhoun S."/>
            <person name="Haridas S."/>
            <person name="Kuo A."/>
            <person name="Mondo S."/>
            <person name="Pangilinan J."/>
            <person name="Riley R."/>
            <person name="LaButti K."/>
            <person name="Andreopoulos B."/>
            <person name="Lipzen A."/>
            <person name="Chen C."/>
            <person name="Yan M."/>
            <person name="Daum C."/>
            <person name="Ng V."/>
            <person name="Clum A."/>
            <person name="Steindorff A."/>
            <person name="Ohm R.A."/>
            <person name="Martin F."/>
            <person name="Silar P."/>
            <person name="Natvig D.O."/>
            <person name="Lalanne C."/>
            <person name="Gautier V."/>
            <person name="Ament-Velasquez S.L."/>
            <person name="Kruys A."/>
            <person name="Hutchinson M.I."/>
            <person name="Powell A.J."/>
            <person name="Barry K."/>
            <person name="Miller A.N."/>
            <person name="Grigoriev I.V."/>
            <person name="Debuchy R."/>
            <person name="Gladieux P."/>
            <person name="Hiltunen Thoren M."/>
            <person name="Johannesson H."/>
        </authorList>
    </citation>
    <scope>NUCLEOTIDE SEQUENCE</scope>
    <source>
        <strain evidence="3">CBS 538.74</strain>
    </source>
</reference>
<dbReference type="Gene3D" id="4.10.280.10">
    <property type="entry name" value="Helix-loop-helix DNA-binding domain"/>
    <property type="match status" value="1"/>
</dbReference>